<dbReference type="AlphaFoldDB" id="A0A0J8DXS6"/>
<protein>
    <submittedName>
        <fullName evidence="1">Uncharacterized protein</fullName>
    </submittedName>
</protein>
<organism evidence="1 2">
    <name type="scientific">Beta vulgaris subsp. vulgaris</name>
    <name type="common">Beet</name>
    <dbReference type="NCBI Taxonomy" id="3555"/>
    <lineage>
        <taxon>Eukaryota</taxon>
        <taxon>Viridiplantae</taxon>
        <taxon>Streptophyta</taxon>
        <taxon>Embryophyta</taxon>
        <taxon>Tracheophyta</taxon>
        <taxon>Spermatophyta</taxon>
        <taxon>Magnoliopsida</taxon>
        <taxon>eudicotyledons</taxon>
        <taxon>Gunneridae</taxon>
        <taxon>Pentapetalae</taxon>
        <taxon>Caryophyllales</taxon>
        <taxon>Chenopodiaceae</taxon>
        <taxon>Betoideae</taxon>
        <taxon>Beta</taxon>
    </lineage>
</organism>
<proteinExistence type="predicted"/>
<keyword evidence="2" id="KW-1185">Reference proteome</keyword>
<dbReference type="Gramene" id="KMS95675">
    <property type="protein sequence ID" value="KMS95675"/>
    <property type="gene ID" value="BVRB_006100"/>
</dbReference>
<reference evidence="1 2" key="1">
    <citation type="journal article" date="2014" name="Nature">
        <title>The genome of the recently domesticated crop plant sugar beet (Beta vulgaris).</title>
        <authorList>
            <person name="Dohm J.C."/>
            <person name="Minoche A.E."/>
            <person name="Holtgrawe D."/>
            <person name="Capella-Gutierrez S."/>
            <person name="Zakrzewski F."/>
            <person name="Tafer H."/>
            <person name="Rupp O."/>
            <person name="Sorensen T.R."/>
            <person name="Stracke R."/>
            <person name="Reinhardt R."/>
            <person name="Goesmann A."/>
            <person name="Kraft T."/>
            <person name="Schulz B."/>
            <person name="Stadler P.F."/>
            <person name="Schmidt T."/>
            <person name="Gabaldon T."/>
            <person name="Lehrach H."/>
            <person name="Weisshaar B."/>
            <person name="Himmelbauer H."/>
        </authorList>
    </citation>
    <scope>NUCLEOTIDE SEQUENCE [LARGE SCALE GENOMIC DNA]</scope>
    <source>
        <tissue evidence="1">Taproot</tissue>
    </source>
</reference>
<gene>
    <name evidence="1" type="ORF">BVRB_006100</name>
</gene>
<dbReference type="Proteomes" id="UP000035740">
    <property type="component" value="Unassembled WGS sequence"/>
</dbReference>
<accession>A0A0J8DXS6</accession>
<evidence type="ECO:0000313" key="1">
    <source>
        <dbReference type="EMBL" id="KMS95675.1"/>
    </source>
</evidence>
<evidence type="ECO:0000313" key="2">
    <source>
        <dbReference type="Proteomes" id="UP000035740"/>
    </source>
</evidence>
<name>A0A0J8DXS6_BETVV</name>
<sequence>MKLLEISTIHNKLSLSCEWGVMDSEARTPTPRTS</sequence>
<dbReference type="EMBL" id="KQ090445">
    <property type="protein sequence ID" value="KMS95675.1"/>
    <property type="molecule type" value="Genomic_DNA"/>
</dbReference>